<dbReference type="EMBL" id="CP036267">
    <property type="protein sequence ID" value="QDT34975.1"/>
    <property type="molecule type" value="Genomic_DNA"/>
</dbReference>
<dbReference type="Pfam" id="PF13229">
    <property type="entry name" value="Beta_helix"/>
    <property type="match status" value="1"/>
</dbReference>
<dbReference type="RefSeq" id="WP_145203785.1">
    <property type="nucleotide sequence ID" value="NZ_CP036267.1"/>
</dbReference>
<dbReference type="SMART" id="SM00710">
    <property type="entry name" value="PbH1"/>
    <property type="match status" value="8"/>
</dbReference>
<dbReference type="Proteomes" id="UP000315724">
    <property type="component" value="Chromosome"/>
</dbReference>
<evidence type="ECO:0000313" key="2">
    <source>
        <dbReference type="EMBL" id="QDT34975.1"/>
    </source>
</evidence>
<dbReference type="Gene3D" id="2.160.20.10">
    <property type="entry name" value="Single-stranded right-handed beta-helix, Pectin lyase-like"/>
    <property type="match status" value="1"/>
</dbReference>
<dbReference type="InterPro" id="IPR039448">
    <property type="entry name" value="Beta_helix"/>
</dbReference>
<evidence type="ECO:0000259" key="1">
    <source>
        <dbReference type="Pfam" id="PF13229"/>
    </source>
</evidence>
<reference evidence="2 3" key="1">
    <citation type="submission" date="2019-02" db="EMBL/GenBank/DDBJ databases">
        <title>Deep-cultivation of Planctomycetes and their phenomic and genomic characterization uncovers novel biology.</title>
        <authorList>
            <person name="Wiegand S."/>
            <person name="Jogler M."/>
            <person name="Boedeker C."/>
            <person name="Pinto D."/>
            <person name="Vollmers J."/>
            <person name="Rivas-Marin E."/>
            <person name="Kohn T."/>
            <person name="Peeters S.H."/>
            <person name="Heuer A."/>
            <person name="Rast P."/>
            <person name="Oberbeckmann S."/>
            <person name="Bunk B."/>
            <person name="Jeske O."/>
            <person name="Meyerdierks A."/>
            <person name="Storesund J.E."/>
            <person name="Kallscheuer N."/>
            <person name="Luecker S."/>
            <person name="Lage O.M."/>
            <person name="Pohl T."/>
            <person name="Merkel B.J."/>
            <person name="Hornburger P."/>
            <person name="Mueller R.-W."/>
            <person name="Bruemmer F."/>
            <person name="Labrenz M."/>
            <person name="Spormann A.M."/>
            <person name="Op den Camp H."/>
            <person name="Overmann J."/>
            <person name="Amann R."/>
            <person name="Jetten M.S.M."/>
            <person name="Mascher T."/>
            <person name="Medema M.H."/>
            <person name="Devos D.P."/>
            <person name="Kaster A.-K."/>
            <person name="Ovreas L."/>
            <person name="Rohde M."/>
            <person name="Galperin M.Y."/>
            <person name="Jogler C."/>
        </authorList>
    </citation>
    <scope>NUCLEOTIDE SEQUENCE [LARGE SCALE GENOMIC DNA]</scope>
    <source>
        <strain evidence="2 3">Mal48</strain>
    </source>
</reference>
<dbReference type="InterPro" id="IPR011050">
    <property type="entry name" value="Pectin_lyase_fold/virulence"/>
</dbReference>
<organism evidence="2 3">
    <name type="scientific">Thalassoglobus polymorphus</name>
    <dbReference type="NCBI Taxonomy" id="2527994"/>
    <lineage>
        <taxon>Bacteria</taxon>
        <taxon>Pseudomonadati</taxon>
        <taxon>Planctomycetota</taxon>
        <taxon>Planctomycetia</taxon>
        <taxon>Planctomycetales</taxon>
        <taxon>Planctomycetaceae</taxon>
        <taxon>Thalassoglobus</taxon>
    </lineage>
</organism>
<dbReference type="SUPFAM" id="SSF51126">
    <property type="entry name" value="Pectin lyase-like"/>
    <property type="match status" value="1"/>
</dbReference>
<keyword evidence="2" id="KW-0456">Lyase</keyword>
<proteinExistence type="predicted"/>
<dbReference type="AlphaFoldDB" id="A0A517QTK1"/>
<name>A0A517QTK1_9PLAN</name>
<keyword evidence="3" id="KW-1185">Reference proteome</keyword>
<feature type="domain" description="Right handed beta helix" evidence="1">
    <location>
        <begin position="234"/>
        <end position="363"/>
    </location>
</feature>
<dbReference type="NCBIfam" id="TIGR03804">
    <property type="entry name" value="para_beta_helix"/>
    <property type="match status" value="1"/>
</dbReference>
<protein>
    <submittedName>
        <fullName evidence="2">Pectate lyase superfamily protein</fullName>
    </submittedName>
</protein>
<dbReference type="GO" id="GO:0016829">
    <property type="term" value="F:lyase activity"/>
    <property type="evidence" value="ECO:0007669"/>
    <property type="project" value="UniProtKB-KW"/>
</dbReference>
<dbReference type="InterPro" id="IPR006626">
    <property type="entry name" value="PbH1"/>
</dbReference>
<gene>
    <name evidence="2" type="ORF">Mal48_42480</name>
</gene>
<sequence length="454" mass="49735">MSDSISSRRRFLRSVGGVCVGGLLASRVWADGRPAVTNPRATDGDDRYEPNWDEKFQITVGHPQEAGHSKADLVGNSDKVLQAALDSVARMGGGTVKVLPGKYILRNAVHLPSKVRLLGSGDDSILTKIPSETVGLSDDSDWYDQEISLKKSLGFQVGDGIALRAKNPSHGGQIVIKRTLIARSGNRFKLSDGLRENLWLTGKPTCSSLFPLLTSERTSDVLIEDITLDGNGKNNENFNGNYGGGIFLQDCNRYTFRNVTSRNYNGDGISFQICHDVVVENCHSHDNNDLGVHPGSGSQRPLIRNNRLDNNSQGIFWCWGVKYGLAENNSIHENRRFGISIGHCDTDNIIRNNTITNSGEIGVLFRDDPRGQDFWANRNLLEGNRIENSGGDAGVAIDVTGKTKAVRIVGNTLRETRQKMNRSGIRIGAQVGEIVLKENSFEGFASELVDQRSV</sequence>
<dbReference type="KEGG" id="tpol:Mal48_42480"/>
<dbReference type="PROSITE" id="PS51318">
    <property type="entry name" value="TAT"/>
    <property type="match status" value="1"/>
</dbReference>
<dbReference type="InterPro" id="IPR006311">
    <property type="entry name" value="TAT_signal"/>
</dbReference>
<dbReference type="InterPro" id="IPR012334">
    <property type="entry name" value="Pectin_lyas_fold"/>
</dbReference>
<evidence type="ECO:0000313" key="3">
    <source>
        <dbReference type="Proteomes" id="UP000315724"/>
    </source>
</evidence>
<accession>A0A517QTK1</accession>
<dbReference type="OrthoDB" id="211073at2"/>
<dbReference type="InterPro" id="IPR022441">
    <property type="entry name" value="Para_beta_helix_rpt-2"/>
</dbReference>